<evidence type="ECO:0000256" key="1">
    <source>
        <dbReference type="ARBA" id="ARBA00022553"/>
    </source>
</evidence>
<evidence type="ECO:0000313" key="8">
    <source>
        <dbReference type="EMBL" id="WTU39166.1"/>
    </source>
</evidence>
<evidence type="ECO:0000256" key="4">
    <source>
        <dbReference type="ARBA" id="ARBA00023163"/>
    </source>
</evidence>
<evidence type="ECO:0000259" key="6">
    <source>
        <dbReference type="PROSITE" id="PS50043"/>
    </source>
</evidence>
<dbReference type="InterPro" id="IPR001789">
    <property type="entry name" value="Sig_transdc_resp-reg_receiver"/>
</dbReference>
<dbReference type="PANTHER" id="PTHR43214">
    <property type="entry name" value="TWO-COMPONENT RESPONSE REGULATOR"/>
    <property type="match status" value="1"/>
</dbReference>
<dbReference type="InterPro" id="IPR039420">
    <property type="entry name" value="WalR-like"/>
</dbReference>
<dbReference type="InterPro" id="IPR058245">
    <property type="entry name" value="NreC/VraR/RcsB-like_REC"/>
</dbReference>
<dbReference type="Gene3D" id="3.40.50.2300">
    <property type="match status" value="1"/>
</dbReference>
<dbReference type="PROSITE" id="PS50043">
    <property type="entry name" value="HTH_LUXR_2"/>
    <property type="match status" value="1"/>
</dbReference>
<organism evidence="8">
    <name type="scientific">Streptomyces sp. NBC_00060</name>
    <dbReference type="NCBI Taxonomy" id="2975636"/>
    <lineage>
        <taxon>Bacteria</taxon>
        <taxon>Bacillati</taxon>
        <taxon>Actinomycetota</taxon>
        <taxon>Actinomycetes</taxon>
        <taxon>Kitasatosporales</taxon>
        <taxon>Streptomycetaceae</taxon>
        <taxon>Streptomyces</taxon>
    </lineage>
</organism>
<keyword evidence="2" id="KW-0805">Transcription regulation</keyword>
<dbReference type="SUPFAM" id="SSF52172">
    <property type="entry name" value="CheY-like"/>
    <property type="match status" value="1"/>
</dbReference>
<dbReference type="CDD" id="cd06170">
    <property type="entry name" value="LuxR_C_like"/>
    <property type="match status" value="1"/>
</dbReference>
<keyword evidence="1 5" id="KW-0597">Phosphoprotein</keyword>
<evidence type="ECO:0000259" key="7">
    <source>
        <dbReference type="PROSITE" id="PS50110"/>
    </source>
</evidence>
<dbReference type="GO" id="GO:0006355">
    <property type="term" value="P:regulation of DNA-templated transcription"/>
    <property type="evidence" value="ECO:0007669"/>
    <property type="project" value="InterPro"/>
</dbReference>
<dbReference type="Pfam" id="PF00072">
    <property type="entry name" value="Response_reg"/>
    <property type="match status" value="1"/>
</dbReference>
<dbReference type="GO" id="GO:0003677">
    <property type="term" value="F:DNA binding"/>
    <property type="evidence" value="ECO:0007669"/>
    <property type="project" value="UniProtKB-KW"/>
</dbReference>
<dbReference type="CDD" id="cd17535">
    <property type="entry name" value="REC_NarL-like"/>
    <property type="match status" value="1"/>
</dbReference>
<proteinExistence type="predicted"/>
<dbReference type="SMART" id="SM00448">
    <property type="entry name" value="REC"/>
    <property type="match status" value="1"/>
</dbReference>
<dbReference type="SMART" id="SM00421">
    <property type="entry name" value="HTH_LUXR"/>
    <property type="match status" value="1"/>
</dbReference>
<keyword evidence="3" id="KW-0238">DNA-binding</keyword>
<gene>
    <name evidence="8" type="ORF">OHV25_06035</name>
</gene>
<name>A0AAU2GVB0_9ACTN</name>
<dbReference type="PANTHER" id="PTHR43214:SF24">
    <property type="entry name" value="TRANSCRIPTIONAL REGULATORY PROTEIN NARL-RELATED"/>
    <property type="match status" value="1"/>
</dbReference>
<dbReference type="InterPro" id="IPR000792">
    <property type="entry name" value="Tscrpt_reg_LuxR_C"/>
</dbReference>
<sequence>MIRVLLVDDETLIRSGLRALLSTADAIEVVAEGASGTDALRLAVQHPADVVLMDIQMPGMNGLAATAALTALPQPPKVLLLTNLDADENVLQALAAGAHGFLRKTASPDQIVNSVRLVASGGTALMPEQVRSLLGEARLQSPQRARTARARLAELNDRQREILVLVGHGHSNAHIARTLRMTEGTVKTYLSRILGLLGLENRTQAALLIYDAGLLSGGSDKPSTR</sequence>
<feature type="modified residue" description="4-aspartylphosphate" evidence="5">
    <location>
        <position position="54"/>
    </location>
</feature>
<dbReference type="AlphaFoldDB" id="A0AAU2GVB0"/>
<evidence type="ECO:0000256" key="2">
    <source>
        <dbReference type="ARBA" id="ARBA00023015"/>
    </source>
</evidence>
<dbReference type="EMBL" id="CP108253">
    <property type="protein sequence ID" value="WTU39166.1"/>
    <property type="molecule type" value="Genomic_DNA"/>
</dbReference>
<keyword evidence="4" id="KW-0804">Transcription</keyword>
<protein>
    <submittedName>
        <fullName evidence="8">Response regulator transcription factor</fullName>
    </submittedName>
</protein>
<dbReference type="SUPFAM" id="SSF46894">
    <property type="entry name" value="C-terminal effector domain of the bipartite response regulators"/>
    <property type="match status" value="1"/>
</dbReference>
<dbReference type="InterPro" id="IPR016032">
    <property type="entry name" value="Sig_transdc_resp-reg_C-effctor"/>
</dbReference>
<dbReference type="PRINTS" id="PR00038">
    <property type="entry name" value="HTHLUXR"/>
</dbReference>
<evidence type="ECO:0000256" key="3">
    <source>
        <dbReference type="ARBA" id="ARBA00023125"/>
    </source>
</evidence>
<accession>A0AAU2GVB0</accession>
<dbReference type="Pfam" id="PF00196">
    <property type="entry name" value="GerE"/>
    <property type="match status" value="1"/>
</dbReference>
<feature type="domain" description="HTH luxR-type" evidence="6">
    <location>
        <begin position="148"/>
        <end position="213"/>
    </location>
</feature>
<reference evidence="8" key="1">
    <citation type="submission" date="2022-10" db="EMBL/GenBank/DDBJ databases">
        <title>The complete genomes of actinobacterial strains from the NBC collection.</title>
        <authorList>
            <person name="Joergensen T.S."/>
            <person name="Alvarez Arevalo M."/>
            <person name="Sterndorff E.B."/>
            <person name="Faurdal D."/>
            <person name="Vuksanovic O."/>
            <person name="Mourched A.-S."/>
            <person name="Charusanti P."/>
            <person name="Shaw S."/>
            <person name="Blin K."/>
            <person name="Weber T."/>
        </authorList>
    </citation>
    <scope>NUCLEOTIDE SEQUENCE</scope>
    <source>
        <strain evidence="8">NBC_00060</strain>
    </source>
</reference>
<dbReference type="PROSITE" id="PS50110">
    <property type="entry name" value="RESPONSE_REGULATORY"/>
    <property type="match status" value="1"/>
</dbReference>
<feature type="domain" description="Response regulatory" evidence="7">
    <location>
        <begin position="3"/>
        <end position="119"/>
    </location>
</feature>
<evidence type="ECO:0000256" key="5">
    <source>
        <dbReference type="PROSITE-ProRule" id="PRU00169"/>
    </source>
</evidence>
<dbReference type="InterPro" id="IPR011006">
    <property type="entry name" value="CheY-like_superfamily"/>
</dbReference>
<dbReference type="GO" id="GO:0000160">
    <property type="term" value="P:phosphorelay signal transduction system"/>
    <property type="evidence" value="ECO:0007669"/>
    <property type="project" value="InterPro"/>
</dbReference>